<name>A0A8D8U9N4_9HEMI</name>
<feature type="compositionally biased region" description="Polar residues" evidence="1">
    <location>
        <begin position="91"/>
        <end position="114"/>
    </location>
</feature>
<feature type="region of interest" description="Disordered" evidence="1">
    <location>
        <begin position="659"/>
        <end position="704"/>
    </location>
</feature>
<evidence type="ECO:0000256" key="1">
    <source>
        <dbReference type="SAM" id="MobiDB-lite"/>
    </source>
</evidence>
<feature type="compositionally biased region" description="Polar residues" evidence="1">
    <location>
        <begin position="527"/>
        <end position="536"/>
    </location>
</feature>
<dbReference type="EMBL" id="HBUF01340841">
    <property type="protein sequence ID" value="CAG6703150.1"/>
    <property type="molecule type" value="Transcribed_RNA"/>
</dbReference>
<feature type="compositionally biased region" description="Basic and acidic residues" evidence="1">
    <location>
        <begin position="537"/>
        <end position="558"/>
    </location>
</feature>
<reference evidence="2" key="1">
    <citation type="submission" date="2021-05" db="EMBL/GenBank/DDBJ databases">
        <authorList>
            <person name="Alioto T."/>
            <person name="Alioto T."/>
            <person name="Gomez Garrido J."/>
        </authorList>
    </citation>
    <scope>NUCLEOTIDE SEQUENCE</scope>
</reference>
<feature type="region of interest" description="Disordered" evidence="1">
    <location>
        <begin position="1"/>
        <end position="127"/>
    </location>
</feature>
<feature type="compositionally biased region" description="Polar residues" evidence="1">
    <location>
        <begin position="494"/>
        <end position="506"/>
    </location>
</feature>
<feature type="region of interest" description="Disordered" evidence="1">
    <location>
        <begin position="352"/>
        <end position="382"/>
    </location>
</feature>
<sequence>MKKKKQKGPPMSKDIDKQITIGMERNDGTANQDPGDINGTTECNTLLQANVSNTPDTNSNESSRNSSLDTSIDKDSDHKVDDQENKVDADSIQNNINQESNTTCGPAEISNTGNGHEMNKGNDSLNANNEIENNANFDPSKSRLNEQMGNIIERNNDTVDTEIKCKDDNNETNTEKNGEISCPKEDNIQNEQSWTCKETGPDTNTIEEKQVFSDAKCETVEETNKVDIIIQAISEILVEQKQSEIEKEPPCGTEPVGNTTEDQRGVKQGTQDNSGESLKLNDPTNETDQTTNKAQSEDEIYDLPTLNNTEDTSAAIQNGGDQNNCSIENIVQPPPNVEESSTSTQNAGDIVIQHSPNNKENPEEINSGDRENQNIEHNTPSSACENTTSTYRRCCCYCCYCGRLRCYRCCCQACCRPNDNTALVCQNCSRPNVKEPHTSSVNEPTNPVCHSNCQNDSRPNVNETTDPVSNTNNRSGPNNEPSTSVSDGLFRPIHTSSPIKSKSNEQNELEATPSKRRKLFQNEDPNESQNGNNNDTGHIETVCERNNGKPRENDDDKRNSTMCEICRDKRKTRCERCCYNTKCETCERHNGYDAGYCEQNCRLCRPRNKSRCDYWANNKATQTNEEFVVNPNEKSTQTCFADVRDEGRTLFDDTQVIRGESWTEDNKNNPRQTGRRGKQHSDDLLYRDDTQPPVKKKKQNKDMRQYEQYHNNAYLNYYVRLFREERFQGIRASEVAKYAGYEWRSRMSEKEKRPYYEMKKMASPKNSGTKNKKTNKWMME</sequence>
<evidence type="ECO:0000313" key="2">
    <source>
        <dbReference type="EMBL" id="CAG6703150.1"/>
    </source>
</evidence>
<organism evidence="2">
    <name type="scientific">Cacopsylla melanoneura</name>
    <dbReference type="NCBI Taxonomy" id="428564"/>
    <lineage>
        <taxon>Eukaryota</taxon>
        <taxon>Metazoa</taxon>
        <taxon>Ecdysozoa</taxon>
        <taxon>Arthropoda</taxon>
        <taxon>Hexapoda</taxon>
        <taxon>Insecta</taxon>
        <taxon>Pterygota</taxon>
        <taxon>Neoptera</taxon>
        <taxon>Paraneoptera</taxon>
        <taxon>Hemiptera</taxon>
        <taxon>Sternorrhyncha</taxon>
        <taxon>Psylloidea</taxon>
        <taxon>Psyllidae</taxon>
        <taxon>Psyllinae</taxon>
        <taxon>Cacopsylla</taxon>
    </lineage>
</organism>
<accession>A0A8D8U9N4</accession>
<feature type="compositionally biased region" description="Polar residues" evidence="1">
    <location>
        <begin position="305"/>
        <end position="329"/>
    </location>
</feature>
<protein>
    <submittedName>
        <fullName evidence="2">Uncharacterized protein</fullName>
    </submittedName>
</protein>
<feature type="compositionally biased region" description="Basic and acidic residues" evidence="1">
    <location>
        <begin position="679"/>
        <end position="690"/>
    </location>
</feature>
<feature type="compositionally biased region" description="Basic and acidic residues" evidence="1">
    <location>
        <begin position="71"/>
        <end position="89"/>
    </location>
</feature>
<feature type="compositionally biased region" description="Polar residues" evidence="1">
    <location>
        <begin position="438"/>
        <end position="486"/>
    </location>
</feature>
<feature type="region of interest" description="Disordered" evidence="1">
    <location>
        <begin position="758"/>
        <end position="780"/>
    </location>
</feature>
<feature type="region of interest" description="Disordered" evidence="1">
    <location>
        <begin position="241"/>
        <end position="329"/>
    </location>
</feature>
<feature type="compositionally biased region" description="Polar residues" evidence="1">
    <location>
        <begin position="28"/>
        <end position="70"/>
    </location>
</feature>
<feature type="region of interest" description="Disordered" evidence="1">
    <location>
        <begin position="436"/>
        <end position="558"/>
    </location>
</feature>
<proteinExistence type="predicted"/>
<feature type="compositionally biased region" description="Polar residues" evidence="1">
    <location>
        <begin position="268"/>
        <end position="294"/>
    </location>
</feature>
<feature type="compositionally biased region" description="Basic residues" evidence="1">
    <location>
        <begin position="770"/>
        <end position="780"/>
    </location>
</feature>
<dbReference type="AlphaFoldDB" id="A0A8D8U9N4"/>